<accession>A0A9N9J8J7</accession>
<gene>
    <name evidence="2" type="ORF">AMORRO_LOCUS16454</name>
</gene>
<reference evidence="2" key="1">
    <citation type="submission" date="2021-06" db="EMBL/GenBank/DDBJ databases">
        <authorList>
            <person name="Kallberg Y."/>
            <person name="Tangrot J."/>
            <person name="Rosling A."/>
        </authorList>
    </citation>
    <scope>NUCLEOTIDE SEQUENCE</scope>
    <source>
        <strain evidence="2">CL551</strain>
    </source>
</reference>
<feature type="non-terminal residue" evidence="2">
    <location>
        <position position="44"/>
    </location>
</feature>
<keyword evidence="1" id="KW-0472">Membrane</keyword>
<evidence type="ECO:0000256" key="1">
    <source>
        <dbReference type="SAM" id="Phobius"/>
    </source>
</evidence>
<dbReference type="Proteomes" id="UP000789342">
    <property type="component" value="Unassembled WGS sequence"/>
</dbReference>
<keyword evidence="3" id="KW-1185">Reference proteome</keyword>
<name>A0A9N9J8J7_9GLOM</name>
<keyword evidence="1" id="KW-1133">Transmembrane helix</keyword>
<feature type="transmembrane region" description="Helical" evidence="1">
    <location>
        <begin position="22"/>
        <end position="43"/>
    </location>
</feature>
<sequence length="44" mass="4749">VLPSNSHQVALVVPTLRIYPPLVLLSLLTVMVMLSSSLLALVLH</sequence>
<comment type="caution">
    <text evidence="2">The sequence shown here is derived from an EMBL/GenBank/DDBJ whole genome shotgun (WGS) entry which is preliminary data.</text>
</comment>
<evidence type="ECO:0000313" key="2">
    <source>
        <dbReference type="EMBL" id="CAG8768783.1"/>
    </source>
</evidence>
<keyword evidence="1" id="KW-0812">Transmembrane</keyword>
<dbReference type="EMBL" id="CAJVPV010045206">
    <property type="protein sequence ID" value="CAG8768783.1"/>
    <property type="molecule type" value="Genomic_DNA"/>
</dbReference>
<organism evidence="2 3">
    <name type="scientific">Acaulospora morrowiae</name>
    <dbReference type="NCBI Taxonomy" id="94023"/>
    <lineage>
        <taxon>Eukaryota</taxon>
        <taxon>Fungi</taxon>
        <taxon>Fungi incertae sedis</taxon>
        <taxon>Mucoromycota</taxon>
        <taxon>Glomeromycotina</taxon>
        <taxon>Glomeromycetes</taxon>
        <taxon>Diversisporales</taxon>
        <taxon>Acaulosporaceae</taxon>
        <taxon>Acaulospora</taxon>
    </lineage>
</organism>
<dbReference type="AlphaFoldDB" id="A0A9N9J8J7"/>
<evidence type="ECO:0000313" key="3">
    <source>
        <dbReference type="Proteomes" id="UP000789342"/>
    </source>
</evidence>
<protein>
    <submittedName>
        <fullName evidence="2">3823_t:CDS:1</fullName>
    </submittedName>
</protein>
<proteinExistence type="predicted"/>